<feature type="domain" description="CinA C-terminal" evidence="1">
    <location>
        <begin position="15"/>
        <end position="165"/>
    </location>
</feature>
<dbReference type="InterPro" id="IPR008136">
    <property type="entry name" value="CinA_C"/>
</dbReference>
<dbReference type="SUPFAM" id="SSF142433">
    <property type="entry name" value="CinA-like"/>
    <property type="match status" value="1"/>
</dbReference>
<comment type="caution">
    <text evidence="2">The sequence shown here is derived from an EMBL/GenBank/DDBJ whole genome shotgun (WGS) entry which is preliminary data.</text>
</comment>
<keyword evidence="3" id="KW-1185">Reference proteome</keyword>
<evidence type="ECO:0000313" key="2">
    <source>
        <dbReference type="EMBL" id="GBQ88762.1"/>
    </source>
</evidence>
<dbReference type="Proteomes" id="UP001062776">
    <property type="component" value="Unassembled WGS sequence"/>
</dbReference>
<dbReference type="RefSeq" id="WP_264815474.1">
    <property type="nucleotide sequence ID" value="NZ_BAPV01000012.1"/>
</dbReference>
<dbReference type="Gene3D" id="3.90.950.20">
    <property type="entry name" value="CinA-like"/>
    <property type="match status" value="1"/>
</dbReference>
<proteinExistence type="predicted"/>
<dbReference type="NCBIfam" id="TIGR00199">
    <property type="entry name" value="PncC_domain"/>
    <property type="match status" value="1"/>
</dbReference>
<gene>
    <name evidence="2" type="ORF">AA0535_1621</name>
</gene>
<dbReference type="Pfam" id="PF02464">
    <property type="entry name" value="CinA"/>
    <property type="match status" value="1"/>
</dbReference>
<dbReference type="EMBL" id="BAPV01000012">
    <property type="protein sequence ID" value="GBQ88762.1"/>
    <property type="molecule type" value="Genomic_DNA"/>
</dbReference>
<organism evidence="2 3">
    <name type="scientific">Asaia krungthepensis NRIC 0535</name>
    <dbReference type="NCBI Taxonomy" id="1307925"/>
    <lineage>
        <taxon>Bacteria</taxon>
        <taxon>Pseudomonadati</taxon>
        <taxon>Pseudomonadota</taxon>
        <taxon>Alphaproteobacteria</taxon>
        <taxon>Acetobacterales</taxon>
        <taxon>Acetobacteraceae</taxon>
        <taxon>Asaia</taxon>
    </lineage>
</organism>
<evidence type="ECO:0000259" key="1">
    <source>
        <dbReference type="Pfam" id="PF02464"/>
    </source>
</evidence>
<protein>
    <recommendedName>
        <fullName evidence="1">CinA C-terminal domain-containing protein</fullName>
    </recommendedName>
</protein>
<name>A0ABQ0Q2X0_9PROT</name>
<dbReference type="InterPro" id="IPR036653">
    <property type="entry name" value="CinA-like_C"/>
</dbReference>
<sequence length="167" mass="16992">MADNTLMTPDLIDKASQVLSWLRGRGEKLVTAESCTGGLIAATLTALAGSSDVIEGGVVTYSNAMKIATLGVSASTLERHGAVSEATATEMAMGALGCAEEATIAVAVTGIAGPGGGTADKPVGTVCLCLMHGTHNPVLETAHFAGDREAVRHATVERIFDLILTKI</sequence>
<evidence type="ECO:0000313" key="3">
    <source>
        <dbReference type="Proteomes" id="UP001062776"/>
    </source>
</evidence>
<accession>A0ABQ0Q2X0</accession>
<reference evidence="2" key="1">
    <citation type="submission" date="2013-04" db="EMBL/GenBank/DDBJ databases">
        <title>The genome sequencing project of 58 acetic acid bacteria.</title>
        <authorList>
            <person name="Okamoto-Kainuma A."/>
            <person name="Ishikawa M."/>
            <person name="Umino S."/>
            <person name="Koizumi Y."/>
            <person name="Shiwa Y."/>
            <person name="Yoshikawa H."/>
            <person name="Matsutani M."/>
            <person name="Matsushita K."/>
        </authorList>
    </citation>
    <scope>NUCLEOTIDE SEQUENCE</scope>
    <source>
        <strain evidence="2">NRIC 0535</strain>
    </source>
</reference>